<dbReference type="Gene3D" id="3.40.50.300">
    <property type="entry name" value="P-loop containing nucleotide triphosphate hydrolases"/>
    <property type="match status" value="2"/>
</dbReference>
<name>A0A928TU23_UNCKA</name>
<gene>
    <name evidence="4" type="ORF">HS096_03010</name>
</gene>
<feature type="region of interest" description="Disordered" evidence="2">
    <location>
        <begin position="598"/>
        <end position="624"/>
    </location>
</feature>
<evidence type="ECO:0000313" key="4">
    <source>
        <dbReference type="EMBL" id="MBE7525331.1"/>
    </source>
</evidence>
<feature type="coiled-coil region" evidence="1">
    <location>
        <begin position="246"/>
        <end position="280"/>
    </location>
</feature>
<evidence type="ECO:0000256" key="1">
    <source>
        <dbReference type="SAM" id="Coils"/>
    </source>
</evidence>
<dbReference type="Proteomes" id="UP000710385">
    <property type="component" value="Unassembled WGS sequence"/>
</dbReference>
<proteinExistence type="predicted"/>
<comment type="caution">
    <text evidence="4">The sequence shown here is derived from an EMBL/GenBank/DDBJ whole genome shotgun (WGS) entry which is preliminary data.</text>
</comment>
<dbReference type="PANTHER" id="PTHR43977">
    <property type="entry name" value="STRUCTURAL MAINTENANCE OF CHROMOSOMES PROTEIN 3"/>
    <property type="match status" value="1"/>
</dbReference>
<accession>A0A928TU23</accession>
<sequence>MYLRRLELLGFKTFAAKTVLEFSPESATRRGLTAVVGPNGSGKSNIADAIRWVMGEQSMKLLRGKKSEDVIFSGSQKKSRSGFAEVTMTLENDTDARAELPEIVITRRLYRDGKSEYEINRRQAKLADVALLLAQSGVGQRTYSVIGQGMVDAVLSASPSERKEFFDDAAGLRPLQLKRHQSVNKLDAARDNLRQTEALLREIGPRLSTLERHMKRLKERDELERDKAVLERSWYGGGWHEIFGHMTEAQTRLDRSRQEAARRTQEAAVLERELAGMEQEAPRSKEFDALRKKMETIAEERAALLTRQAKLTASIEIAKARAETTWSPLPLSKIISAAERLGAQLDELVRVLASDKPDIAAARRLAETIAQMQRETLGKLQRPAPEPGKSSSGVAEKELTLLMENLSALSKQGSDVQKELEAWNAGEEGKRSLVFETQRKLSQKQGEARTAEHAANEAAVELARWETRRDQFLQDLRVHRPDMESELNALAQEVGATPGWETYLPKLQKIRSQLEWIGSIDPETEREYTETKKRFDFLSTQTEDLTKAIAGLDAIIQELDQTIRTKSDTAFHSLNREFGKAFTMLFGGGEARLLQVAPEPEEDEEGNLTPQDPDAPPAGIDIQATPPGKRLKSIALLSGGERALTSIALISAIMATNPSPFIVLDEVDAALDEANSRKFAHILHSHADKTQFIVISHNRSTMHEANILYGVTLGEDGASQVLSVKLEEAMHGLGS</sequence>
<dbReference type="InterPro" id="IPR003395">
    <property type="entry name" value="RecF/RecN/SMC_N"/>
</dbReference>
<dbReference type="InterPro" id="IPR027417">
    <property type="entry name" value="P-loop_NTPase"/>
</dbReference>
<keyword evidence="1" id="KW-0175">Coiled coil</keyword>
<protein>
    <submittedName>
        <fullName evidence="4">AAA family ATPase</fullName>
    </submittedName>
</protein>
<organism evidence="4 5">
    <name type="scientific">candidate division WWE3 bacterium</name>
    <dbReference type="NCBI Taxonomy" id="2053526"/>
    <lineage>
        <taxon>Bacteria</taxon>
        <taxon>Katanobacteria</taxon>
    </lineage>
</organism>
<dbReference type="AlphaFoldDB" id="A0A928TU23"/>
<feature type="domain" description="RecF/RecN/SMC N-terminal" evidence="3">
    <location>
        <begin position="2"/>
        <end position="719"/>
    </location>
</feature>
<dbReference type="EMBL" id="JABTTY010000001">
    <property type="protein sequence ID" value="MBE7525331.1"/>
    <property type="molecule type" value="Genomic_DNA"/>
</dbReference>
<evidence type="ECO:0000313" key="5">
    <source>
        <dbReference type="Proteomes" id="UP000710385"/>
    </source>
</evidence>
<evidence type="ECO:0000256" key="2">
    <source>
        <dbReference type="SAM" id="MobiDB-lite"/>
    </source>
</evidence>
<dbReference type="Pfam" id="PF02463">
    <property type="entry name" value="SMC_N"/>
    <property type="match status" value="1"/>
</dbReference>
<reference evidence="4" key="1">
    <citation type="submission" date="2020-05" db="EMBL/GenBank/DDBJ databases">
        <title>High-Quality Genomes of Partial-Nitritation/Anammox System by Hierarchical Clustering Based Hybrid Assembly.</title>
        <authorList>
            <person name="Liu L."/>
            <person name="Wang Y."/>
            <person name="Che Y."/>
            <person name="Chen Y."/>
            <person name="Xia Y."/>
            <person name="Luo R."/>
            <person name="Cheng S.H."/>
            <person name="Zheng C."/>
            <person name="Zhang T."/>
        </authorList>
    </citation>
    <scope>NUCLEOTIDE SEQUENCE</scope>
    <source>
        <strain evidence="4">H1_PAT1</strain>
    </source>
</reference>
<dbReference type="SUPFAM" id="SSF52540">
    <property type="entry name" value="P-loop containing nucleoside triphosphate hydrolases"/>
    <property type="match status" value="1"/>
</dbReference>
<evidence type="ECO:0000259" key="3">
    <source>
        <dbReference type="Pfam" id="PF02463"/>
    </source>
</evidence>